<feature type="transmembrane region" description="Helical" evidence="6">
    <location>
        <begin position="231"/>
        <end position="254"/>
    </location>
</feature>
<evidence type="ECO:0000259" key="7">
    <source>
        <dbReference type="Pfam" id="PF00520"/>
    </source>
</evidence>
<dbReference type="EMBL" id="CAMXCT030001291">
    <property type="protein sequence ID" value="CAL4776013.1"/>
    <property type="molecule type" value="Genomic_DNA"/>
</dbReference>
<sequence length="736" mass="82539">MTAMTAVPSLQFVTSTGHYESMLSEQLKALHETLLQEHTHEVQHLRNANLLLREELLRAHQSGHSGHLPRSASAVPGGLSPGKGSAASMRKSRSLESLDEKVPDGAVDRWAHLFIKLTQREYDSSAVSTVSEDGDGSQNLVMRTSWAIPWEKAMRIHHGRKIRVSRSEQLTSAMHMKDRVKDDSFLQRFVFGPYSLFPLLWSVIGCGLILWDLVTIPLEMFDNIPDFIAFLQAMGKVTFAFWLLDMPLNVLVGVEVNGKVELRPAILACRYFRTWFILDLLVVSLDAVLISLEALLGDQGAEAGLKSARFLRTLRMLRLVRLARVAKLQQEFTLLANRFLSSNAFLVAKILGGLLMILAITHLVACCWFGVAAWTHQASSWLIRAELEEANFFESYAASIHWSMTQFTPATTNIAPANGIERLFAVCVILLAIGVFSSFITSLSATVSSLRNSRAERFQQQSALLQFFTERNLSTDLYCKVTEALRRRNVKKRIKEGDVQLLGALPERMKMQLHEEMFLPRLKCLGIWPEWSLEEDDYFFKSLCHYALAEHACAPGQDAFMPGTDCNQVYIIESGSMGYLSRQSVSQSLCGEDEVICMASLWAAWYHRGRLTASHGTCFYVGINCEEFGRLASSHGGPLWQYLQVFGMLLVGTVEVLEDHGEDLSDLSLPMEKLSHLGNRAQHLVRKAARFFRGSRGYRSESKASSTSISRLDSRLEFADSRPSLTRDVSNNSLSV</sequence>
<dbReference type="AlphaFoldDB" id="A0A9P1FUK1"/>
<evidence type="ECO:0000256" key="6">
    <source>
        <dbReference type="SAM" id="Phobius"/>
    </source>
</evidence>
<gene>
    <name evidence="8" type="ORF">C1SCF055_LOCUS15829</name>
</gene>
<feature type="region of interest" description="Disordered" evidence="5">
    <location>
        <begin position="61"/>
        <end position="100"/>
    </location>
</feature>
<evidence type="ECO:0000256" key="5">
    <source>
        <dbReference type="SAM" id="MobiDB-lite"/>
    </source>
</evidence>
<dbReference type="GO" id="GO:0035725">
    <property type="term" value="P:sodium ion transmembrane transport"/>
    <property type="evidence" value="ECO:0007669"/>
    <property type="project" value="TreeGrafter"/>
</dbReference>
<evidence type="ECO:0000313" key="8">
    <source>
        <dbReference type="EMBL" id="CAI3988701.1"/>
    </source>
</evidence>
<organism evidence="8">
    <name type="scientific">Cladocopium goreaui</name>
    <dbReference type="NCBI Taxonomy" id="2562237"/>
    <lineage>
        <taxon>Eukaryota</taxon>
        <taxon>Sar</taxon>
        <taxon>Alveolata</taxon>
        <taxon>Dinophyceae</taxon>
        <taxon>Suessiales</taxon>
        <taxon>Symbiodiniaceae</taxon>
        <taxon>Cladocopium</taxon>
    </lineage>
</organism>
<accession>A0A9P1FUK1</accession>
<protein>
    <submittedName>
        <fullName evidence="9">Potassium/sodium hyperpolarization-activated cyclic nucleotide-gated channel 2</fullName>
    </submittedName>
</protein>
<dbReference type="EMBL" id="CAMXCT020001291">
    <property type="protein sequence ID" value="CAL1142076.1"/>
    <property type="molecule type" value="Genomic_DNA"/>
</dbReference>
<feature type="transmembrane region" description="Helical" evidence="6">
    <location>
        <begin position="350"/>
        <end position="374"/>
    </location>
</feature>
<keyword evidence="3 6" id="KW-1133">Transmembrane helix</keyword>
<reference evidence="8" key="1">
    <citation type="submission" date="2022-10" db="EMBL/GenBank/DDBJ databases">
        <authorList>
            <person name="Chen Y."/>
            <person name="Dougan E. K."/>
            <person name="Chan C."/>
            <person name="Rhodes N."/>
            <person name="Thang M."/>
        </authorList>
    </citation>
    <scope>NUCLEOTIDE SEQUENCE</scope>
</reference>
<evidence type="ECO:0000256" key="4">
    <source>
        <dbReference type="ARBA" id="ARBA00023136"/>
    </source>
</evidence>
<dbReference type="EMBL" id="CAMXCT010001291">
    <property type="protein sequence ID" value="CAI3988701.1"/>
    <property type="molecule type" value="Genomic_DNA"/>
</dbReference>
<dbReference type="SUPFAM" id="SSF51206">
    <property type="entry name" value="cAMP-binding domain-like"/>
    <property type="match status" value="1"/>
</dbReference>
<dbReference type="SUPFAM" id="SSF81324">
    <property type="entry name" value="Voltage-gated potassium channels"/>
    <property type="match status" value="1"/>
</dbReference>
<comment type="subcellular location">
    <subcellularLocation>
        <location evidence="1">Membrane</location>
        <topology evidence="1">Multi-pass membrane protein</topology>
    </subcellularLocation>
</comment>
<dbReference type="InterPro" id="IPR018490">
    <property type="entry name" value="cNMP-bd_dom_sf"/>
</dbReference>
<keyword evidence="10" id="KW-1185">Reference proteome</keyword>
<dbReference type="PANTHER" id="PTHR45689:SF5">
    <property type="entry name" value="I[[H]] CHANNEL, ISOFORM E"/>
    <property type="match status" value="1"/>
</dbReference>
<evidence type="ECO:0000313" key="9">
    <source>
        <dbReference type="EMBL" id="CAL4776013.1"/>
    </source>
</evidence>
<comment type="caution">
    <text evidence="8">The sequence shown here is derived from an EMBL/GenBank/DDBJ whole genome shotgun (WGS) entry which is preliminary data.</text>
</comment>
<feature type="domain" description="Ion transport" evidence="7">
    <location>
        <begin position="201"/>
        <end position="452"/>
    </location>
</feature>
<evidence type="ECO:0000256" key="3">
    <source>
        <dbReference type="ARBA" id="ARBA00022989"/>
    </source>
</evidence>
<feature type="transmembrane region" description="Helical" evidence="6">
    <location>
        <begin position="423"/>
        <end position="445"/>
    </location>
</feature>
<dbReference type="Pfam" id="PF00520">
    <property type="entry name" value="Ion_trans"/>
    <property type="match status" value="1"/>
</dbReference>
<evidence type="ECO:0000256" key="1">
    <source>
        <dbReference type="ARBA" id="ARBA00004141"/>
    </source>
</evidence>
<dbReference type="Proteomes" id="UP001152797">
    <property type="component" value="Unassembled WGS sequence"/>
</dbReference>
<reference evidence="9 10" key="2">
    <citation type="submission" date="2024-05" db="EMBL/GenBank/DDBJ databases">
        <authorList>
            <person name="Chen Y."/>
            <person name="Shah S."/>
            <person name="Dougan E. K."/>
            <person name="Thang M."/>
            <person name="Chan C."/>
        </authorList>
    </citation>
    <scope>NUCLEOTIDE SEQUENCE [LARGE SCALE GENOMIC DNA]</scope>
</reference>
<dbReference type="GO" id="GO:0003254">
    <property type="term" value="P:regulation of membrane depolarization"/>
    <property type="evidence" value="ECO:0007669"/>
    <property type="project" value="TreeGrafter"/>
</dbReference>
<dbReference type="GO" id="GO:0098855">
    <property type="term" value="C:HCN channel complex"/>
    <property type="evidence" value="ECO:0007669"/>
    <property type="project" value="TreeGrafter"/>
</dbReference>
<dbReference type="InterPro" id="IPR051413">
    <property type="entry name" value="K/Na_HCN_channel"/>
</dbReference>
<dbReference type="InterPro" id="IPR005821">
    <property type="entry name" value="Ion_trans_dom"/>
</dbReference>
<dbReference type="Gene3D" id="1.10.287.70">
    <property type="match status" value="1"/>
</dbReference>
<feature type="transmembrane region" description="Helical" evidence="6">
    <location>
        <begin position="275"/>
        <end position="296"/>
    </location>
</feature>
<feature type="transmembrane region" description="Helical" evidence="6">
    <location>
        <begin position="189"/>
        <end position="211"/>
    </location>
</feature>
<dbReference type="PANTHER" id="PTHR45689">
    <property type="entry name" value="I[[H]] CHANNEL, ISOFORM E"/>
    <property type="match status" value="1"/>
</dbReference>
<name>A0A9P1FUK1_9DINO</name>
<evidence type="ECO:0000256" key="2">
    <source>
        <dbReference type="ARBA" id="ARBA00022692"/>
    </source>
</evidence>
<dbReference type="OrthoDB" id="421226at2759"/>
<keyword evidence="2 6" id="KW-0812">Transmembrane</keyword>
<dbReference type="GO" id="GO:0005249">
    <property type="term" value="F:voltage-gated potassium channel activity"/>
    <property type="evidence" value="ECO:0007669"/>
    <property type="project" value="TreeGrafter"/>
</dbReference>
<evidence type="ECO:0000313" key="10">
    <source>
        <dbReference type="Proteomes" id="UP001152797"/>
    </source>
</evidence>
<proteinExistence type="predicted"/>
<keyword evidence="4 6" id="KW-0472">Membrane</keyword>